<name>A0A838B2U0_9HYPH</name>
<protein>
    <submittedName>
        <fullName evidence="2">Uncharacterized protein</fullName>
    </submittedName>
</protein>
<dbReference type="Proteomes" id="UP000558284">
    <property type="component" value="Unassembled WGS sequence"/>
</dbReference>
<sequence>MAGQLRCRFALYLFGVNGFRRRRDLGVLRGADPNVRFALQHGHRVHFCGSQKQTQPTTVLEATVAPVAHVRRLARDLDIQIGIVCELVSHPSQLPEVLEAAVRTAIGRRRASSLATLRFRITRRLSRRPPLSQSDSRSSFLRPINSMRSPTCSTEHRPEP</sequence>
<reference evidence="2 3" key="1">
    <citation type="submission" date="2020-07" db="EMBL/GenBank/DDBJ databases">
        <title>Definition of the novel symbiovar canariense within Mesorhizobium novociceri, a new species of genus Mesorhizobium nodulating Cicer canariense in the Caldera de Taburiente National Park (La Palma, Canary Islands).</title>
        <authorList>
            <person name="Leon-Barrios M."/>
            <person name="Perez-Yepez J."/>
            <person name="Flores-Felix J.D."/>
            <person name="Ramirez-Baena M.H."/>
            <person name="Pulido-Suarez L."/>
            <person name="Igual J.M."/>
            <person name="Velazquez E."/>
            <person name="Peix A."/>
        </authorList>
    </citation>
    <scope>NUCLEOTIDE SEQUENCE [LARGE SCALE GENOMIC DNA]</scope>
    <source>
        <strain evidence="2 3">CCANP35</strain>
    </source>
</reference>
<feature type="compositionally biased region" description="Low complexity" evidence="1">
    <location>
        <begin position="128"/>
        <end position="143"/>
    </location>
</feature>
<feature type="region of interest" description="Disordered" evidence="1">
    <location>
        <begin position="127"/>
        <end position="160"/>
    </location>
</feature>
<dbReference type="RefSeq" id="WP_181057587.1">
    <property type="nucleotide sequence ID" value="NZ_JACDTY010000004.1"/>
</dbReference>
<dbReference type="AlphaFoldDB" id="A0A838B2U0"/>
<evidence type="ECO:0000313" key="3">
    <source>
        <dbReference type="Proteomes" id="UP000558284"/>
    </source>
</evidence>
<comment type="caution">
    <text evidence="2">The sequence shown here is derived from an EMBL/GenBank/DDBJ whole genome shotgun (WGS) entry which is preliminary data.</text>
</comment>
<evidence type="ECO:0000313" key="2">
    <source>
        <dbReference type="EMBL" id="MBA1140946.1"/>
    </source>
</evidence>
<accession>A0A838B2U0</accession>
<dbReference type="EMBL" id="JACDTY010000004">
    <property type="protein sequence ID" value="MBA1140946.1"/>
    <property type="molecule type" value="Genomic_DNA"/>
</dbReference>
<organism evidence="2 3">
    <name type="scientific">Mesorhizobium neociceri</name>
    <dbReference type="NCBI Taxonomy" id="1307853"/>
    <lineage>
        <taxon>Bacteria</taxon>
        <taxon>Pseudomonadati</taxon>
        <taxon>Pseudomonadota</taxon>
        <taxon>Alphaproteobacteria</taxon>
        <taxon>Hyphomicrobiales</taxon>
        <taxon>Phyllobacteriaceae</taxon>
        <taxon>Mesorhizobium</taxon>
    </lineage>
</organism>
<proteinExistence type="predicted"/>
<evidence type="ECO:0000256" key="1">
    <source>
        <dbReference type="SAM" id="MobiDB-lite"/>
    </source>
</evidence>
<gene>
    <name evidence="2" type="ORF">H0241_11845</name>
</gene>
<keyword evidence="3" id="KW-1185">Reference proteome</keyword>